<accession>A0A0S4IZR2</accession>
<keyword evidence="3" id="KW-1185">Reference proteome</keyword>
<dbReference type="Proteomes" id="UP000051952">
    <property type="component" value="Unassembled WGS sequence"/>
</dbReference>
<reference evidence="3" key="1">
    <citation type="submission" date="2015-09" db="EMBL/GenBank/DDBJ databases">
        <authorList>
            <consortium name="Pathogen Informatics"/>
        </authorList>
    </citation>
    <scope>NUCLEOTIDE SEQUENCE [LARGE SCALE GENOMIC DNA]</scope>
    <source>
        <strain evidence="3">Lake Konstanz</strain>
    </source>
</reference>
<proteinExistence type="predicted"/>
<dbReference type="AlphaFoldDB" id="A0A0S4IZR2"/>
<evidence type="ECO:0000256" key="1">
    <source>
        <dbReference type="SAM" id="MobiDB-lite"/>
    </source>
</evidence>
<protein>
    <submittedName>
        <fullName evidence="2">Uncharacterized protein</fullName>
    </submittedName>
</protein>
<feature type="region of interest" description="Disordered" evidence="1">
    <location>
        <begin position="71"/>
        <end position="99"/>
    </location>
</feature>
<name>A0A0S4IZR2_BODSA</name>
<gene>
    <name evidence="2" type="ORF">BSAL_83220</name>
</gene>
<feature type="compositionally biased region" description="Basic and acidic residues" evidence="1">
    <location>
        <begin position="123"/>
        <end position="139"/>
    </location>
</feature>
<organism evidence="2 3">
    <name type="scientific">Bodo saltans</name>
    <name type="common">Flagellated protozoan</name>
    <dbReference type="NCBI Taxonomy" id="75058"/>
    <lineage>
        <taxon>Eukaryota</taxon>
        <taxon>Discoba</taxon>
        <taxon>Euglenozoa</taxon>
        <taxon>Kinetoplastea</taxon>
        <taxon>Metakinetoplastina</taxon>
        <taxon>Eubodonida</taxon>
        <taxon>Bodonidae</taxon>
        <taxon>Bodo</taxon>
    </lineage>
</organism>
<feature type="region of interest" description="Disordered" evidence="1">
    <location>
        <begin position="123"/>
        <end position="142"/>
    </location>
</feature>
<sequence length="317" mass="34495">MSTGGMTFAMHRPTNERFQVKAIPRAIRKPAPTGTTRALDETLVGSLDGVADAKSSSHIQNYRRPLARHLVESQPVPPRPARHQVQAKDGGQTPPLSSSLCSTMNLAGGLDLDASATLRRGKKIVEPEGRPSHAKKEGDFSLFKAPSPAQLHAGKKIFSDKLQEETTPSSNRTLHKKPVTEKHAQDTPSMLRFSPRRTSARPSTAPVERPKGTTTTSTRGLGRPSEAMRGILSWTGATPRYGALKVSHNLRPRNTPRNTTATLQAPQLSATRITNAPFDTSFRQAVAGVPSEANARRRGPQKVLVRPKTARGLLRWD</sequence>
<evidence type="ECO:0000313" key="2">
    <source>
        <dbReference type="EMBL" id="CUG68844.1"/>
    </source>
</evidence>
<dbReference type="EMBL" id="CYKH01000932">
    <property type="protein sequence ID" value="CUG68844.1"/>
    <property type="molecule type" value="Genomic_DNA"/>
</dbReference>
<feature type="region of interest" description="Disordered" evidence="1">
    <location>
        <begin position="160"/>
        <end position="224"/>
    </location>
</feature>
<dbReference type="VEuPathDB" id="TriTrypDB:BSAL_83220"/>
<evidence type="ECO:0000313" key="3">
    <source>
        <dbReference type="Proteomes" id="UP000051952"/>
    </source>
</evidence>